<feature type="region of interest" description="Disordered" evidence="1">
    <location>
        <begin position="50"/>
        <end position="99"/>
    </location>
</feature>
<feature type="compositionally biased region" description="Basic and acidic residues" evidence="1">
    <location>
        <begin position="32"/>
        <end position="42"/>
    </location>
</feature>
<dbReference type="Proteomes" id="UP001058553">
    <property type="component" value="Chromosome"/>
</dbReference>
<feature type="region of interest" description="Disordered" evidence="1">
    <location>
        <begin position="23"/>
        <end position="42"/>
    </location>
</feature>
<name>A0ABY5X762_ERWPY</name>
<proteinExistence type="predicted"/>
<gene>
    <name evidence="2" type="ORF">NYP84_16565</name>
</gene>
<evidence type="ECO:0000256" key="1">
    <source>
        <dbReference type="SAM" id="MobiDB-lite"/>
    </source>
</evidence>
<protein>
    <submittedName>
        <fullName evidence="2">Uncharacterized protein</fullName>
    </submittedName>
</protein>
<reference evidence="2" key="1">
    <citation type="submission" date="2022-07" db="EMBL/GenBank/DDBJ databases">
        <title>Genetic diversity of Erwinia pyrifoliae.</title>
        <authorList>
            <person name="Park D.S."/>
            <person name="Ham H."/>
        </authorList>
    </citation>
    <scope>NUCLEOTIDE SEQUENCE</scope>
    <source>
        <strain evidence="2">CP201486</strain>
    </source>
</reference>
<evidence type="ECO:0000313" key="2">
    <source>
        <dbReference type="EMBL" id="UWS33183.1"/>
    </source>
</evidence>
<sequence>MNLYAYAPNPLTWIDPLGLTKCKPSSPGSMQKEVERGQAPREIERVDRGHIPGQEAHVHYSDGTSSNVSGGVHDAHRGMPNPTKKARKWLINHGWTPPD</sequence>
<evidence type="ECO:0000313" key="3">
    <source>
        <dbReference type="Proteomes" id="UP001058553"/>
    </source>
</evidence>
<dbReference type="EMBL" id="CP103445">
    <property type="protein sequence ID" value="UWS33183.1"/>
    <property type="molecule type" value="Genomic_DNA"/>
</dbReference>
<organism evidence="2 3">
    <name type="scientific">Erwinia pyrifoliae</name>
    <dbReference type="NCBI Taxonomy" id="79967"/>
    <lineage>
        <taxon>Bacteria</taxon>
        <taxon>Pseudomonadati</taxon>
        <taxon>Pseudomonadota</taxon>
        <taxon>Gammaproteobacteria</taxon>
        <taxon>Enterobacterales</taxon>
        <taxon>Erwiniaceae</taxon>
        <taxon>Erwinia</taxon>
    </lineage>
</organism>
<accession>A0ABY5X762</accession>
<feature type="compositionally biased region" description="Basic and acidic residues" evidence="1">
    <location>
        <begin position="50"/>
        <end position="60"/>
    </location>
</feature>
<keyword evidence="3" id="KW-1185">Reference proteome</keyword>